<dbReference type="EMBL" id="NMQW01000008">
    <property type="protein sequence ID" value="OXM87288.1"/>
    <property type="molecule type" value="Genomic_DNA"/>
</dbReference>
<evidence type="ECO:0000256" key="3">
    <source>
        <dbReference type="ARBA" id="ARBA00022448"/>
    </source>
</evidence>
<keyword evidence="7 8" id="KW-0472">Membrane</keyword>
<proteinExistence type="inferred from homology"/>
<protein>
    <submittedName>
        <fullName evidence="9">Uncharacterized protein</fullName>
    </submittedName>
</protein>
<evidence type="ECO:0000256" key="5">
    <source>
        <dbReference type="ARBA" id="ARBA00022692"/>
    </source>
</evidence>
<sequence length="365" mass="41189">MTMKVTGLQVFWMITVMELGMTLLMTFTPGLQAAKQDAWLSMIVSGCIALLVALITIKLVRLHPDQTFIQFSQTIMGKWLGRIIIIVYLVQWYTIIPIVLRQFSDLLRILLLHQTPTIAIILVMVLLVVYVTYSGGIDGIGRCSEILGPLIIMMVLFVLVASVSNIHLKNLRPFYVDSGAKAIFKGALPSASYLGHAVEFVMVSPFLHTPRKGGAYVVWGVIIAWIWVVLSMTMVILTVGVNLASKMWYPFFEMTKKISIFGFIENLDAIAVIIWISSVFIKLSIYMFVASYGTAQFLQVKNWRMMIWFIAPVVLVFALFPHNISEATGNYLNNYWVPLVLPVNMIGLPLLLLIVGKIRQRHMQK</sequence>
<evidence type="ECO:0000256" key="8">
    <source>
        <dbReference type="SAM" id="Phobius"/>
    </source>
</evidence>
<feature type="transmembrane region" description="Helical" evidence="8">
    <location>
        <begin position="216"/>
        <end position="249"/>
    </location>
</feature>
<keyword evidence="10" id="KW-1185">Reference proteome</keyword>
<evidence type="ECO:0000256" key="1">
    <source>
        <dbReference type="ARBA" id="ARBA00004141"/>
    </source>
</evidence>
<comment type="caution">
    <text evidence="9">The sequence shown here is derived from an EMBL/GenBank/DDBJ whole genome shotgun (WGS) entry which is preliminary data.</text>
</comment>
<dbReference type="Gene3D" id="1.20.1740.10">
    <property type="entry name" value="Amino acid/polyamine transporter I"/>
    <property type="match status" value="1"/>
</dbReference>
<feature type="transmembrane region" description="Helical" evidence="8">
    <location>
        <begin position="112"/>
        <end position="134"/>
    </location>
</feature>
<feature type="transmembrane region" description="Helical" evidence="8">
    <location>
        <begin position="305"/>
        <end position="324"/>
    </location>
</feature>
<feature type="transmembrane region" description="Helical" evidence="8">
    <location>
        <begin position="336"/>
        <end position="355"/>
    </location>
</feature>
<evidence type="ECO:0000256" key="7">
    <source>
        <dbReference type="ARBA" id="ARBA00023136"/>
    </source>
</evidence>
<dbReference type="GO" id="GO:0009847">
    <property type="term" value="P:spore germination"/>
    <property type="evidence" value="ECO:0007669"/>
    <property type="project" value="InterPro"/>
</dbReference>
<keyword evidence="4" id="KW-0309">Germination</keyword>
<feature type="transmembrane region" description="Helical" evidence="8">
    <location>
        <begin position="269"/>
        <end position="293"/>
    </location>
</feature>
<evidence type="ECO:0000313" key="9">
    <source>
        <dbReference type="EMBL" id="OXM87288.1"/>
    </source>
</evidence>
<dbReference type="NCBIfam" id="TIGR00912">
    <property type="entry name" value="2A0309"/>
    <property type="match status" value="1"/>
</dbReference>
<feature type="transmembrane region" description="Helical" evidence="8">
    <location>
        <begin position="146"/>
        <end position="168"/>
    </location>
</feature>
<evidence type="ECO:0000313" key="10">
    <source>
        <dbReference type="Proteomes" id="UP000215509"/>
    </source>
</evidence>
<evidence type="ECO:0000256" key="2">
    <source>
        <dbReference type="ARBA" id="ARBA00007998"/>
    </source>
</evidence>
<dbReference type="AlphaFoldDB" id="A0A229UV46"/>
<organism evidence="9 10">
    <name type="scientific">Paenibacillus rigui</name>
    <dbReference type="NCBI Taxonomy" id="554312"/>
    <lineage>
        <taxon>Bacteria</taxon>
        <taxon>Bacillati</taxon>
        <taxon>Bacillota</taxon>
        <taxon>Bacilli</taxon>
        <taxon>Bacillales</taxon>
        <taxon>Paenibacillaceae</taxon>
        <taxon>Paenibacillus</taxon>
    </lineage>
</organism>
<feature type="transmembrane region" description="Helical" evidence="8">
    <location>
        <begin position="6"/>
        <end position="27"/>
    </location>
</feature>
<keyword evidence="6 8" id="KW-1133">Transmembrane helix</keyword>
<keyword evidence="5 8" id="KW-0812">Transmembrane</keyword>
<dbReference type="OrthoDB" id="2078716at2"/>
<dbReference type="Pfam" id="PF03845">
    <property type="entry name" value="Spore_permease"/>
    <property type="match status" value="1"/>
</dbReference>
<reference evidence="9 10" key="1">
    <citation type="submission" date="2017-07" db="EMBL/GenBank/DDBJ databases">
        <title>Genome sequencing and assembly of Paenibacillus rigui.</title>
        <authorList>
            <person name="Mayilraj S."/>
        </authorList>
    </citation>
    <scope>NUCLEOTIDE SEQUENCE [LARGE SCALE GENOMIC DNA]</scope>
    <source>
        <strain evidence="9 10">JCM 16352</strain>
    </source>
</reference>
<evidence type="ECO:0000256" key="6">
    <source>
        <dbReference type="ARBA" id="ARBA00022989"/>
    </source>
</evidence>
<feature type="transmembrane region" description="Helical" evidence="8">
    <location>
        <begin position="39"/>
        <end position="59"/>
    </location>
</feature>
<comment type="similarity">
    <text evidence="2">Belongs to the amino acid-polyamine-organocation (APC) superfamily. Spore germination protein (SGP) (TC 2.A.3.9) family.</text>
</comment>
<dbReference type="GO" id="GO:0016020">
    <property type="term" value="C:membrane"/>
    <property type="evidence" value="ECO:0007669"/>
    <property type="project" value="UniProtKB-SubCell"/>
</dbReference>
<dbReference type="InterPro" id="IPR004761">
    <property type="entry name" value="Spore_GerAB"/>
</dbReference>
<dbReference type="PANTHER" id="PTHR34975:SF2">
    <property type="entry name" value="SPORE GERMINATION PROTEIN A2"/>
    <property type="match status" value="1"/>
</dbReference>
<gene>
    <name evidence="9" type="ORF">CF651_06530</name>
</gene>
<dbReference type="PANTHER" id="PTHR34975">
    <property type="entry name" value="SPORE GERMINATION PROTEIN A2"/>
    <property type="match status" value="1"/>
</dbReference>
<accession>A0A229UV46</accession>
<name>A0A229UV46_9BACL</name>
<feature type="transmembrane region" description="Helical" evidence="8">
    <location>
        <begin position="79"/>
        <end position="100"/>
    </location>
</feature>
<keyword evidence="3" id="KW-0813">Transport</keyword>
<evidence type="ECO:0000256" key="4">
    <source>
        <dbReference type="ARBA" id="ARBA00022544"/>
    </source>
</evidence>
<dbReference type="Proteomes" id="UP000215509">
    <property type="component" value="Unassembled WGS sequence"/>
</dbReference>
<comment type="subcellular location">
    <subcellularLocation>
        <location evidence="1">Membrane</location>
        <topology evidence="1">Multi-pass membrane protein</topology>
    </subcellularLocation>
</comment>